<evidence type="ECO:0000313" key="2">
    <source>
        <dbReference type="Proteomes" id="UP001208570"/>
    </source>
</evidence>
<accession>A0AAD9MSY0</accession>
<keyword evidence="2" id="KW-1185">Reference proteome</keyword>
<protein>
    <submittedName>
        <fullName evidence="1">Uncharacterized protein</fullName>
    </submittedName>
</protein>
<gene>
    <name evidence="1" type="ORF">LSH36_926g00025</name>
</gene>
<evidence type="ECO:0000313" key="1">
    <source>
        <dbReference type="EMBL" id="KAK2142661.1"/>
    </source>
</evidence>
<sequence length="299" mass="35644">MERLTCTGQHLFYLQDSILRLNRTVLGGKKLTHCIYRAIDRISDSYHVYSNPLKRKNNFEIRVKNDFFCVECYTNESKRYEEFMMYESLQDNQRRRLLQLNDRDSVQYRLQHSINQNEVFKAEHRASMISDQVHHSPKLYGSMGLPDLPDSMLHHQEKRVKDSDVNGKEFKLRSAMLKEHRLQDEPSQRAAVPERKRNILGLQPARVEQVQQLMQQQVQQQQQPLQQEWQQQLQQKPHLQQEVKQQANNELQQNRISAQQQRFVSQRNISHGKQEQNIKEVNGLAQQTKNFCKTRLRLI</sequence>
<reference evidence="1" key="1">
    <citation type="journal article" date="2023" name="Mol. Biol. Evol.">
        <title>Third-Generation Sequencing Reveals the Adaptive Role of the Epigenome in Three Deep-Sea Polychaetes.</title>
        <authorList>
            <person name="Perez M."/>
            <person name="Aroh O."/>
            <person name="Sun Y."/>
            <person name="Lan Y."/>
            <person name="Juniper S.K."/>
            <person name="Young C.R."/>
            <person name="Angers B."/>
            <person name="Qian P.Y."/>
        </authorList>
    </citation>
    <scope>NUCLEOTIDE SEQUENCE</scope>
    <source>
        <strain evidence="1">P08H-3</strain>
    </source>
</reference>
<organism evidence="1 2">
    <name type="scientific">Paralvinella palmiformis</name>
    <dbReference type="NCBI Taxonomy" id="53620"/>
    <lineage>
        <taxon>Eukaryota</taxon>
        <taxon>Metazoa</taxon>
        <taxon>Spiralia</taxon>
        <taxon>Lophotrochozoa</taxon>
        <taxon>Annelida</taxon>
        <taxon>Polychaeta</taxon>
        <taxon>Sedentaria</taxon>
        <taxon>Canalipalpata</taxon>
        <taxon>Terebellida</taxon>
        <taxon>Terebelliformia</taxon>
        <taxon>Alvinellidae</taxon>
        <taxon>Paralvinella</taxon>
    </lineage>
</organism>
<proteinExistence type="predicted"/>
<dbReference type="Proteomes" id="UP001208570">
    <property type="component" value="Unassembled WGS sequence"/>
</dbReference>
<dbReference type="EMBL" id="JAODUP010000926">
    <property type="protein sequence ID" value="KAK2142661.1"/>
    <property type="molecule type" value="Genomic_DNA"/>
</dbReference>
<name>A0AAD9MSY0_9ANNE</name>
<dbReference type="AlphaFoldDB" id="A0AAD9MSY0"/>
<comment type="caution">
    <text evidence="1">The sequence shown here is derived from an EMBL/GenBank/DDBJ whole genome shotgun (WGS) entry which is preliminary data.</text>
</comment>